<evidence type="ECO:0000313" key="2">
    <source>
        <dbReference type="EMBL" id="MFC5540385.1"/>
    </source>
</evidence>
<sequence length="72" mass="7837">MANLTFEQGTLKLVYETGVDESGNTILASRTYRNVRNNVTAEQLAGVVQAFIQLSGHPVVQASVSKTEKIEL</sequence>
<organism evidence="2 3">
    <name type="scientific">Ureibacillus suwonensis</name>
    <dbReference type="NCBI Taxonomy" id="313007"/>
    <lineage>
        <taxon>Bacteria</taxon>
        <taxon>Bacillati</taxon>
        <taxon>Bacillota</taxon>
        <taxon>Bacilli</taxon>
        <taxon>Bacillales</taxon>
        <taxon>Caryophanaceae</taxon>
        <taxon>Ureibacillus</taxon>
    </lineage>
</organism>
<keyword evidence="3" id="KW-1185">Reference proteome</keyword>
<dbReference type="EMBL" id="JBHSNQ010000009">
    <property type="protein sequence ID" value="MFC5540385.1"/>
    <property type="molecule type" value="Genomic_DNA"/>
</dbReference>
<feature type="domain" description="DUF1659" evidence="1">
    <location>
        <begin position="3"/>
        <end position="70"/>
    </location>
</feature>
<dbReference type="Proteomes" id="UP001595978">
    <property type="component" value="Unassembled WGS sequence"/>
</dbReference>
<accession>A0ABW0RAI0</accession>
<comment type="caution">
    <text evidence="2">The sequence shown here is derived from an EMBL/GenBank/DDBJ whole genome shotgun (WGS) entry which is preliminary data.</text>
</comment>
<protein>
    <submittedName>
        <fullName evidence="2">DUF1659 domain-containing protein</fullName>
    </submittedName>
</protein>
<dbReference type="Pfam" id="PF07872">
    <property type="entry name" value="DUF1659"/>
    <property type="match status" value="1"/>
</dbReference>
<reference evidence="3" key="1">
    <citation type="journal article" date="2019" name="Int. J. Syst. Evol. Microbiol.">
        <title>The Global Catalogue of Microorganisms (GCM) 10K type strain sequencing project: providing services to taxonomists for standard genome sequencing and annotation.</title>
        <authorList>
            <consortium name="The Broad Institute Genomics Platform"/>
            <consortium name="The Broad Institute Genome Sequencing Center for Infectious Disease"/>
            <person name="Wu L."/>
            <person name="Ma J."/>
        </authorList>
    </citation>
    <scope>NUCLEOTIDE SEQUENCE [LARGE SCALE GENOMIC DNA]</scope>
    <source>
        <strain evidence="3">CCUG 56331</strain>
    </source>
</reference>
<dbReference type="InterPro" id="IPR012454">
    <property type="entry name" value="DUF1659"/>
</dbReference>
<evidence type="ECO:0000313" key="3">
    <source>
        <dbReference type="Proteomes" id="UP001595978"/>
    </source>
</evidence>
<evidence type="ECO:0000259" key="1">
    <source>
        <dbReference type="Pfam" id="PF07872"/>
    </source>
</evidence>
<proteinExistence type="predicted"/>
<name>A0ABW0RAI0_9BACL</name>
<dbReference type="RefSeq" id="WP_342469434.1">
    <property type="nucleotide sequence ID" value="NZ_JBHSNQ010000009.1"/>
</dbReference>
<gene>
    <name evidence="2" type="ORF">ACFPOH_01065</name>
</gene>